<name>A0A0B5ATT8_9BACL</name>
<dbReference type="BioCyc" id="JESP1508404:G14D9-12096-MONOMER"/>
<dbReference type="PANTHER" id="PTHR30288">
    <property type="entry name" value="FLAGELLAR CAP/ASSEMBLY PROTEIN FLID"/>
    <property type="match status" value="1"/>
</dbReference>
<dbReference type="Pfam" id="PF02465">
    <property type="entry name" value="FliD_N"/>
    <property type="match status" value="1"/>
</dbReference>
<keyword evidence="10" id="KW-1185">Reference proteome</keyword>
<proteinExistence type="inferred from homology"/>
<comment type="function">
    <text evidence="5">Required for morphogenesis and for the elongation of the flagellar filament by facilitating polymerization of the flagellin monomers at the tip of growing filament. Forms a capping structure, which prevents flagellin subunits (transported through the central channel of the flagellum) from leaking out without polymerization at the distal end.</text>
</comment>
<evidence type="ECO:0000256" key="3">
    <source>
        <dbReference type="ARBA" id="ARBA00023054"/>
    </source>
</evidence>
<keyword evidence="5" id="KW-0964">Secreted</keyword>
<evidence type="ECO:0000313" key="10">
    <source>
        <dbReference type="Proteomes" id="UP000031449"/>
    </source>
</evidence>
<feature type="domain" description="Flagellar hook-associated protein 2 C-terminal" evidence="8">
    <location>
        <begin position="396"/>
        <end position="661"/>
    </location>
</feature>
<keyword evidence="9" id="KW-0969">Cilium</keyword>
<dbReference type="HOGENOM" id="CLU_015182_0_2_9"/>
<accession>A0A0B5ATT8</accession>
<dbReference type="Pfam" id="PF07195">
    <property type="entry name" value="FliD_C"/>
    <property type="match status" value="1"/>
</dbReference>
<dbReference type="OrthoDB" id="9776025at2"/>
<reference evidence="9 10" key="1">
    <citation type="submission" date="2014-08" db="EMBL/GenBank/DDBJ databases">
        <title>Complete genome of a marine bacteria Jeotgalibacillus malaysiensis.</title>
        <authorList>
            <person name="Yaakop A.S."/>
            <person name="Chan K.-G."/>
            <person name="Goh K.M."/>
        </authorList>
    </citation>
    <scope>NUCLEOTIDE SEQUENCE [LARGE SCALE GENOMIC DNA]</scope>
    <source>
        <strain evidence="9 10">D5</strain>
    </source>
</reference>
<comment type="subcellular location">
    <subcellularLocation>
        <location evidence="5">Secreted</location>
    </subcellularLocation>
    <subcellularLocation>
        <location evidence="5">Bacterial flagellum</location>
    </subcellularLocation>
</comment>
<feature type="region of interest" description="Disordered" evidence="6">
    <location>
        <begin position="113"/>
        <end position="133"/>
    </location>
</feature>
<evidence type="ECO:0000256" key="5">
    <source>
        <dbReference type="RuleBase" id="RU362066"/>
    </source>
</evidence>
<keyword evidence="4 5" id="KW-0975">Bacterial flagellum</keyword>
<evidence type="ECO:0000259" key="8">
    <source>
        <dbReference type="Pfam" id="PF07195"/>
    </source>
</evidence>
<evidence type="ECO:0000256" key="6">
    <source>
        <dbReference type="SAM" id="MobiDB-lite"/>
    </source>
</evidence>
<comment type="similarity">
    <text evidence="1 5">Belongs to the FliD family.</text>
</comment>
<evidence type="ECO:0000256" key="2">
    <source>
        <dbReference type="ARBA" id="ARBA00011255"/>
    </source>
</evidence>
<feature type="domain" description="Flagellar hook-associated protein 2 N-terminal" evidence="7">
    <location>
        <begin position="8"/>
        <end position="104"/>
    </location>
</feature>
<keyword evidence="9" id="KW-0282">Flagellum</keyword>
<dbReference type="GO" id="GO:0005576">
    <property type="term" value="C:extracellular region"/>
    <property type="evidence" value="ECO:0007669"/>
    <property type="project" value="UniProtKB-SubCell"/>
</dbReference>
<keyword evidence="9" id="KW-0966">Cell projection</keyword>
<dbReference type="GO" id="GO:0009424">
    <property type="term" value="C:bacterial-type flagellum hook"/>
    <property type="evidence" value="ECO:0007669"/>
    <property type="project" value="UniProtKB-UniRule"/>
</dbReference>
<evidence type="ECO:0000259" key="7">
    <source>
        <dbReference type="Pfam" id="PF02465"/>
    </source>
</evidence>
<dbReference type="GO" id="GO:0009421">
    <property type="term" value="C:bacterial-type flagellum filament cap"/>
    <property type="evidence" value="ECO:0007669"/>
    <property type="project" value="InterPro"/>
</dbReference>
<dbReference type="Proteomes" id="UP000031449">
    <property type="component" value="Chromosome"/>
</dbReference>
<dbReference type="GO" id="GO:0007155">
    <property type="term" value="P:cell adhesion"/>
    <property type="evidence" value="ECO:0007669"/>
    <property type="project" value="InterPro"/>
</dbReference>
<evidence type="ECO:0000313" key="9">
    <source>
        <dbReference type="EMBL" id="AJD92132.1"/>
    </source>
</evidence>
<dbReference type="PANTHER" id="PTHR30288:SF0">
    <property type="entry name" value="FLAGELLAR HOOK-ASSOCIATED PROTEIN 2"/>
    <property type="match status" value="1"/>
</dbReference>
<evidence type="ECO:0000256" key="1">
    <source>
        <dbReference type="ARBA" id="ARBA00009764"/>
    </source>
</evidence>
<evidence type="ECO:0000256" key="4">
    <source>
        <dbReference type="ARBA" id="ARBA00023143"/>
    </source>
</evidence>
<sequence length="674" mass="74540">MRIGGLASGMDIDSIVKNLMQAERMPLQKLQQDKQRLEWQRDDYRTINTLMMDFRSTLTQMKLSTSFRANSVSSSNDALITATASSAAQQGSYSISRVDQMAKAETWVSGTVTDFDPTKPMGEQDSTGITWSSGAIGSQTLKGDDTDTLQLTLNGSEINTAELSKMRVKVNNEVFEVISDPANFTAGKNEVAISSTGELTFSKALDKDVNVRVDYIANEHNRDLKLASGATIFNVGKKMINENGFNLQVGTSNYQLNADVSDRTNVSLMDGGTAVGSVNLNTGEVKLNTAVTAETDVKATFQQNYSSMAMTSHTSKGEVRESFLFDSSQTMNQIFNMVNTSNLGVSMFMDSFTNKISVMRTETGDFNSGAANLSFENGFATDILQLGANGERKVAAQNAKFTVNGLETERPTNTFSMNGITFTLKNEFTTGPAVTMNVNNDTGKVFDNIKGFVEKYNTMIAAINEKVNEERFRDFNPLSDEEREALTDKQQEQFEEKARSGLLRRDSILTGTLSAMRMDFYTPVSNNETNLLFSQLASIGITTTSNFREGGKLVINEAKLKEALSNDPEAVENLFKSGSNAGEDGAKGILHRLTDTVNTTMDELRRKAGNQFSTNQQFSIGRNLNDVDDRIKRFEDRMIQVEDRYWRQFTAMEKAIQQANNQSAYLMQQFSSGF</sequence>
<comment type="subunit">
    <text evidence="2 5">Homopentamer.</text>
</comment>
<dbReference type="InterPro" id="IPR040026">
    <property type="entry name" value="FliD"/>
</dbReference>
<dbReference type="EMBL" id="CP009416">
    <property type="protein sequence ID" value="AJD92132.1"/>
    <property type="molecule type" value="Genomic_DNA"/>
</dbReference>
<dbReference type="KEGG" id="jeo:JMA_28150"/>
<protein>
    <recommendedName>
        <fullName evidence="5">Flagellar hook-associated protein 2</fullName>
        <shortName evidence="5">HAP2</shortName>
    </recommendedName>
    <alternativeName>
        <fullName evidence="5">Flagellar cap protein</fullName>
    </alternativeName>
</protein>
<dbReference type="AlphaFoldDB" id="A0A0B5ATT8"/>
<dbReference type="STRING" id="1508404.JMA_28150"/>
<dbReference type="InterPro" id="IPR010809">
    <property type="entry name" value="FliD_C"/>
</dbReference>
<gene>
    <name evidence="9" type="ORF">JMA_28150</name>
</gene>
<dbReference type="GO" id="GO:0071973">
    <property type="term" value="P:bacterial-type flagellum-dependent cell motility"/>
    <property type="evidence" value="ECO:0007669"/>
    <property type="project" value="TreeGrafter"/>
</dbReference>
<organism evidence="9 10">
    <name type="scientific">Jeotgalibacillus malaysiensis</name>
    <dbReference type="NCBI Taxonomy" id="1508404"/>
    <lineage>
        <taxon>Bacteria</taxon>
        <taxon>Bacillati</taxon>
        <taxon>Bacillota</taxon>
        <taxon>Bacilli</taxon>
        <taxon>Bacillales</taxon>
        <taxon>Caryophanaceae</taxon>
        <taxon>Jeotgalibacillus</taxon>
    </lineage>
</organism>
<feature type="compositionally biased region" description="Polar residues" evidence="6">
    <location>
        <begin position="124"/>
        <end position="133"/>
    </location>
</feature>
<dbReference type="InterPro" id="IPR003481">
    <property type="entry name" value="FliD_N"/>
</dbReference>
<keyword evidence="3" id="KW-0175">Coiled coil</keyword>